<reference evidence="4 5" key="1">
    <citation type="submission" date="2018-01" db="EMBL/GenBank/DDBJ databases">
        <title>A novel member of the phylum Bacteroidetes isolated from glacier ice.</title>
        <authorList>
            <person name="Liu Q."/>
            <person name="Xin Y.-H."/>
        </authorList>
    </citation>
    <scope>NUCLEOTIDE SEQUENCE [LARGE SCALE GENOMIC DNA]</scope>
    <source>
        <strain evidence="4 5">RB1R16</strain>
    </source>
</reference>
<keyword evidence="5" id="KW-1185">Reference proteome</keyword>
<dbReference type="NCBIfam" id="TIGR04183">
    <property type="entry name" value="Por_Secre_tail"/>
    <property type="match status" value="1"/>
</dbReference>
<dbReference type="InterPro" id="IPR008964">
    <property type="entry name" value="Invasin/intimin_cell_adhesion"/>
</dbReference>
<dbReference type="SMART" id="SM00635">
    <property type="entry name" value="BID_2"/>
    <property type="match status" value="5"/>
</dbReference>
<dbReference type="Pfam" id="PF02368">
    <property type="entry name" value="Big_2"/>
    <property type="match status" value="2"/>
</dbReference>
<dbReference type="Gene3D" id="2.60.40.1080">
    <property type="match status" value="3"/>
</dbReference>
<dbReference type="PANTHER" id="PTHR44103:SF1">
    <property type="entry name" value="PROPROTEIN CONVERTASE P"/>
    <property type="match status" value="1"/>
</dbReference>
<proteinExistence type="predicted"/>
<sequence length="2247" mass="223780">MKKTFIFRVKNLLPVFALTLLLAVVGNIAFAAAPTITSITPVSGLPVSGTVVITGTGFNDTAARNIVWFGNIQGTVNSATATTLNVTIPIGARYSEITVLNLTTRLCAKSQAMFAPDYDNSCFIANSQSFKPRLDLPIAPSGVPNPDPYHTAIGDIDGDGKPDLVVCMYDEVIPGSGYVLIYRNIGQQGTIAYAPPVQCTTAKGAYQVKLADLDGDGRLDIITASSGSGRVAYIRNTSTPGTVSFALYTASTTRAFSSGSADIAIADFDGDGKLDLAGAAAFESLVEIFYNQISSIPATVFPSNAFSATHTDFVIGNTPASLAAADMDGDGMPDIITSNATDGTFSILRNISTTGNFMFEPTVDYSVGSGLRQIRLIDINGDNRPEVVVADQGSDNVAIFPNNISTTPLNATSFGTSININTGAGSGPGALDFGDFDGDGKTDMAVSLGFVNTVAIYKNAYTGGAISASSFTLNATLSTGLGSNPAGVTIGDIDGDHKPDLVVGNIGTDNVSIFKNTSMPDTNSIRGIDTLCVASAMTLASQHCTNGSAYWSVSNANATIVGGVGALDSNAVLTGVTAGFDTVTLAVVSLFDTNYVHFVVRILPVADTGIISGPSAVCVNATISLSETVIGGTWSSSNNAIATVSATGVVTGVAAGNATIFYTTSSLSCGPLSASHAITVNALPDAGVITGANGVCTGFQITLTASLPGGTWVNTNPALALAVPSGTSNVLTGLVVGADTILYVATTPLCGNDTAVHAVGVVTTGVSLPITGPDSVCRAATITLSNGATGGTWVSNNTAIATVDASTGVVTGVTTGTTTITYTVAYGCGPVVATKDVTVKALPNAGAIVGADSVCSGAQITLTNPTAAAGGVWSSASNAVATVTVAGVVTGVSTTLATTNIIYTSSSFSCGTLTTNHAVTVKPLPFAGTITGLDSVCSGAQITLTSSGTPGGTWSSASNPIATVTAAGGVVTGVSSTLATTNIIYTAATFSCGSATTTLSVTVKRLPNAGTIVGLDSVCSGAQITLTNPTGIGGTWSSAANPIATVTAAGVVTGVSTTLATTNIIYTSATFSCGTLTTNHAVTVKPLPFAGTITGLDSVCSGAQITLTSSGTPGGTWSSASNPVATVTATGGVVTGVSTTLATTNIIYTAATFSCGSATTTLSVTVKPLPFAGAIVGLDSVCSGAQITLTNPTATGGAWSSAANPIATVTAAGGVVTGVSTTLATTNIIYTSATFSCGTLTTNHAVTVKPLPFAGTITGLDSVCSGAQITLTSSGTPGGTWSSASNPIATVTAAGGVVTGVSTTLATTNIIYTAATFSCGSATTTLSVTVKPLPFAGAIVGLDSVCSGAQITLTNPTATGGAWSSASNLIATVTAAGVVTGVSTTLATTNIIYTSSTFSCGTLTTNHAVTVKPLPNAGTISGLDSVCSGAQITLTTSGTPGGAWSSSSNPIATVTAAGVVTGVSTTLQTTNITYTSNTFSCGSNNTSHAVTVKRLPFAGAIVGLDSVCSGAQITLTNPTGISGSWSSASNPIATVTAAGGVVTGVSTTLATTNIIYTSSTFSCGNATTTHAVTVKPLPNSGVIAGLDSVCSGAQITLNTSGTPGGVWGSVAPTVATITSGGVVTGLATVLTTTTINYTSNTFSCGSNSSTFQVTVKPLPFAGAIVGLDSVCSGSQITLTNPTATGGTWSSASSTIATVDVAGVVTGVTTTLATTNIIYSSYTFSCGTLTATHAVTVKPLPFAGTITGPTAVCEASTISLSNAAPGGVWSSSNTTRATVDAAGNVGGATAGSVNIIYTVTNTCGTAFATFPLTVNPLPHAGTLSGVPNLCPGTTTSLSSTTAGGVWSSGNTAIATVTAGGVVGGVSPGSVTISYSYTNVCGTDVSTFPAVVIPFPVAGTISGPSLVCPGATISLASTVLGGTWSSLNTAVVTVTPSTGIVGGVAAGTASIKYTVTNFCGVAFTTHPMTVNPIVVPSVTITLSPNDTVCAGTLVTFTPTAVNGGPTPTFIWTIFGTPVDTASTYTYAPANFDNVACIMISSAPCPVPPSDTSAGISMLVRPVVTPTITIVSSVTGDIISYLGQIVTFFSTVTYGGSAPTYQWYLNGVPVTGATSSTYATEIYSDDTVYCVMTSDVECATSPFDTSDIRIIRLGVLSVNDAIAINNLTMYPNPNKGSFIVTGKTNSSTNSDITYQVIDMMGRIVYSDNGSTNGEGIRQEIKLGDNIPPGNYLLRVVRDNESTVIHFTLNN</sequence>
<dbReference type="EMBL" id="PPSL01000001">
    <property type="protein sequence ID" value="PQJ13079.1"/>
    <property type="molecule type" value="Genomic_DNA"/>
</dbReference>
<feature type="domain" description="BIG2" evidence="3">
    <location>
        <begin position="606"/>
        <end position="674"/>
    </location>
</feature>
<organism evidence="4 5">
    <name type="scientific">Flavipsychrobacter stenotrophus</name>
    <dbReference type="NCBI Taxonomy" id="2077091"/>
    <lineage>
        <taxon>Bacteria</taxon>
        <taxon>Pseudomonadati</taxon>
        <taxon>Bacteroidota</taxon>
        <taxon>Chitinophagia</taxon>
        <taxon>Chitinophagales</taxon>
        <taxon>Chitinophagaceae</taxon>
        <taxon>Flavipsychrobacter</taxon>
    </lineage>
</organism>
<dbReference type="OrthoDB" id="9816120at2"/>
<comment type="caution">
    <text evidence="4">The sequence shown here is derived from an EMBL/GenBank/DDBJ whole genome shotgun (WGS) entry which is preliminary data.</text>
</comment>
<dbReference type="Pfam" id="PF18962">
    <property type="entry name" value="Por_Secre_tail"/>
    <property type="match status" value="1"/>
</dbReference>
<evidence type="ECO:0000259" key="3">
    <source>
        <dbReference type="SMART" id="SM00635"/>
    </source>
</evidence>
<feature type="domain" description="BIG2" evidence="3">
    <location>
        <begin position="1816"/>
        <end position="1885"/>
    </location>
</feature>
<dbReference type="InterPro" id="IPR028994">
    <property type="entry name" value="Integrin_alpha_N"/>
</dbReference>
<dbReference type="InterPro" id="IPR013517">
    <property type="entry name" value="FG-GAP"/>
</dbReference>
<dbReference type="InterPro" id="IPR014756">
    <property type="entry name" value="Ig_E-set"/>
</dbReference>
<name>A0A2S7T1J2_9BACT</name>
<feature type="domain" description="BIG2" evidence="3">
    <location>
        <begin position="1735"/>
        <end position="1808"/>
    </location>
</feature>
<feature type="signal peptide" evidence="2">
    <location>
        <begin position="1"/>
        <end position="31"/>
    </location>
</feature>
<feature type="chain" id="PRO_5015659486" description="BIG2 domain-containing protein" evidence="2">
    <location>
        <begin position="32"/>
        <end position="2247"/>
    </location>
</feature>
<dbReference type="PANTHER" id="PTHR44103">
    <property type="entry name" value="PROPROTEIN CONVERTASE P"/>
    <property type="match status" value="1"/>
</dbReference>
<protein>
    <recommendedName>
        <fullName evidence="3">BIG2 domain-containing protein</fullName>
    </recommendedName>
</protein>
<dbReference type="Pfam" id="PF13517">
    <property type="entry name" value="FG-GAP_3"/>
    <property type="match status" value="3"/>
</dbReference>
<dbReference type="SUPFAM" id="SSF49373">
    <property type="entry name" value="Invasin/intimin cell-adhesion fragments"/>
    <property type="match status" value="2"/>
</dbReference>
<dbReference type="RefSeq" id="WP_105037963.1">
    <property type="nucleotide sequence ID" value="NZ_PPSL01000001.1"/>
</dbReference>
<dbReference type="InterPro" id="IPR003343">
    <property type="entry name" value="Big_2"/>
</dbReference>
<evidence type="ECO:0000313" key="5">
    <source>
        <dbReference type="Proteomes" id="UP000239872"/>
    </source>
</evidence>
<dbReference type="Gene3D" id="2.130.10.130">
    <property type="entry name" value="Integrin alpha, N-terminal"/>
    <property type="match status" value="2"/>
</dbReference>
<dbReference type="SUPFAM" id="SSF81296">
    <property type="entry name" value="E set domains"/>
    <property type="match status" value="1"/>
</dbReference>
<feature type="domain" description="BIG2" evidence="3">
    <location>
        <begin position="1893"/>
        <end position="1963"/>
    </location>
</feature>
<dbReference type="Gene3D" id="2.60.40.10">
    <property type="entry name" value="Immunoglobulins"/>
    <property type="match status" value="1"/>
</dbReference>
<accession>A0A2S7T1J2</accession>
<feature type="domain" description="BIG2" evidence="3">
    <location>
        <begin position="755"/>
        <end position="834"/>
    </location>
</feature>
<dbReference type="SUPFAM" id="SSF69318">
    <property type="entry name" value="Integrin alpha N-terminal domain"/>
    <property type="match status" value="1"/>
</dbReference>
<dbReference type="Proteomes" id="UP000239872">
    <property type="component" value="Unassembled WGS sequence"/>
</dbReference>
<evidence type="ECO:0000256" key="1">
    <source>
        <dbReference type="ARBA" id="ARBA00022729"/>
    </source>
</evidence>
<evidence type="ECO:0000256" key="2">
    <source>
        <dbReference type="SAM" id="SignalP"/>
    </source>
</evidence>
<keyword evidence="1 2" id="KW-0732">Signal</keyword>
<gene>
    <name evidence="4" type="ORF">CJD36_004870</name>
</gene>
<evidence type="ECO:0000313" key="4">
    <source>
        <dbReference type="EMBL" id="PQJ13079.1"/>
    </source>
</evidence>
<dbReference type="InterPro" id="IPR026444">
    <property type="entry name" value="Secre_tail"/>
</dbReference>
<dbReference type="InterPro" id="IPR013783">
    <property type="entry name" value="Ig-like_fold"/>
</dbReference>